<proteinExistence type="predicted"/>
<dbReference type="Proteomes" id="UP000523007">
    <property type="component" value="Unassembled WGS sequence"/>
</dbReference>
<dbReference type="Pfam" id="PF14530">
    <property type="entry name" value="DUF4439"/>
    <property type="match status" value="1"/>
</dbReference>
<keyword evidence="4" id="KW-1185">Reference proteome</keyword>
<sequence>MSADSPGESPDGSPSEDEPTDAEALQNALRAEHAAVYGYGFIGAHCAGKDRERSYTCLDAHRTKRDTLRSELVRLSVDPAASKSAYALPDATDQDTLDTFATELEERTTHGYLRLAAANDVSLRDLAARSLQEATVRGLTWGAELVDLPGFPDGSGGSAPEDVAGD</sequence>
<organism evidence="3 4">
    <name type="scientific">Lipingzhangella halophila</name>
    <dbReference type="NCBI Taxonomy" id="1783352"/>
    <lineage>
        <taxon>Bacteria</taxon>
        <taxon>Bacillati</taxon>
        <taxon>Actinomycetota</taxon>
        <taxon>Actinomycetes</taxon>
        <taxon>Streptosporangiales</taxon>
        <taxon>Nocardiopsidaceae</taxon>
        <taxon>Lipingzhangella</taxon>
    </lineage>
</organism>
<protein>
    <recommendedName>
        <fullName evidence="2">DUF4439 domain-containing protein</fullName>
    </recommendedName>
</protein>
<feature type="compositionally biased region" description="Low complexity" evidence="1">
    <location>
        <begin position="1"/>
        <end position="13"/>
    </location>
</feature>
<dbReference type="AlphaFoldDB" id="A0A7W7RK29"/>
<dbReference type="InterPro" id="IPR012347">
    <property type="entry name" value="Ferritin-like"/>
</dbReference>
<dbReference type="SUPFAM" id="SSF47240">
    <property type="entry name" value="Ferritin-like"/>
    <property type="match status" value="1"/>
</dbReference>
<dbReference type="InterPro" id="IPR009078">
    <property type="entry name" value="Ferritin-like_SF"/>
</dbReference>
<dbReference type="CDD" id="cd00657">
    <property type="entry name" value="Ferritin_like"/>
    <property type="match status" value="1"/>
</dbReference>
<accession>A0A7W7RK29</accession>
<feature type="region of interest" description="Disordered" evidence="1">
    <location>
        <begin position="1"/>
        <end position="24"/>
    </location>
</feature>
<reference evidence="3 4" key="1">
    <citation type="submission" date="2020-08" db="EMBL/GenBank/DDBJ databases">
        <title>Sequencing the genomes of 1000 actinobacteria strains.</title>
        <authorList>
            <person name="Klenk H.-P."/>
        </authorList>
    </citation>
    <scope>NUCLEOTIDE SEQUENCE [LARGE SCALE GENOMIC DNA]</scope>
    <source>
        <strain evidence="3 4">DSM 102030</strain>
    </source>
</reference>
<dbReference type="EMBL" id="JACHJT010000001">
    <property type="protein sequence ID" value="MBB4933454.1"/>
    <property type="molecule type" value="Genomic_DNA"/>
</dbReference>
<evidence type="ECO:0000259" key="2">
    <source>
        <dbReference type="Pfam" id="PF14530"/>
    </source>
</evidence>
<dbReference type="InterPro" id="IPR029447">
    <property type="entry name" value="DUF4439"/>
</dbReference>
<name>A0A7W7RK29_9ACTN</name>
<feature type="domain" description="DUF4439" evidence="2">
    <location>
        <begin position="24"/>
        <end position="152"/>
    </location>
</feature>
<evidence type="ECO:0000313" key="3">
    <source>
        <dbReference type="EMBL" id="MBB4933454.1"/>
    </source>
</evidence>
<dbReference type="Gene3D" id="1.20.1260.10">
    <property type="match status" value="1"/>
</dbReference>
<evidence type="ECO:0000256" key="1">
    <source>
        <dbReference type="SAM" id="MobiDB-lite"/>
    </source>
</evidence>
<comment type="caution">
    <text evidence="3">The sequence shown here is derived from an EMBL/GenBank/DDBJ whole genome shotgun (WGS) entry which is preliminary data.</text>
</comment>
<dbReference type="RefSeq" id="WP_184581058.1">
    <property type="nucleotide sequence ID" value="NZ_JACHJT010000001.1"/>
</dbReference>
<evidence type="ECO:0000313" key="4">
    <source>
        <dbReference type="Proteomes" id="UP000523007"/>
    </source>
</evidence>
<gene>
    <name evidence="3" type="ORF">F4561_004274</name>
</gene>